<evidence type="ECO:0000313" key="2">
    <source>
        <dbReference type="Proteomes" id="UP000035682"/>
    </source>
</evidence>
<dbReference type="PANTHER" id="PTHR31895">
    <property type="entry name" value="PROTEIN CBG03177-RELATED"/>
    <property type="match status" value="1"/>
</dbReference>
<dbReference type="RefSeq" id="XP_024504795.1">
    <property type="nucleotide sequence ID" value="XM_024651082.1"/>
</dbReference>
<evidence type="ECO:0000313" key="3">
    <source>
        <dbReference type="WBParaSite" id="SRAE_2000027200.1"/>
    </source>
</evidence>
<gene>
    <name evidence="1 3 4" type="ORF">SRAE_2000027200</name>
</gene>
<evidence type="ECO:0000313" key="1">
    <source>
        <dbReference type="EMBL" id="CEF65595.1"/>
    </source>
</evidence>
<keyword evidence="2" id="KW-1185">Reference proteome</keyword>
<accession>A0A090LDJ9</accession>
<evidence type="ECO:0000313" key="4">
    <source>
        <dbReference type="WormBase" id="SRAE_2000027200"/>
    </source>
</evidence>
<organism evidence="1">
    <name type="scientific">Strongyloides ratti</name>
    <name type="common">Parasitic roundworm</name>
    <dbReference type="NCBI Taxonomy" id="34506"/>
    <lineage>
        <taxon>Eukaryota</taxon>
        <taxon>Metazoa</taxon>
        <taxon>Ecdysozoa</taxon>
        <taxon>Nematoda</taxon>
        <taxon>Chromadorea</taxon>
        <taxon>Rhabditida</taxon>
        <taxon>Tylenchina</taxon>
        <taxon>Panagrolaimomorpha</taxon>
        <taxon>Strongyloidoidea</taxon>
        <taxon>Strongyloididae</taxon>
        <taxon>Strongyloides</taxon>
    </lineage>
</organism>
<reference evidence="1" key="2">
    <citation type="submission" date="2014-09" db="EMBL/GenBank/DDBJ databases">
        <authorList>
            <person name="Aslett A.Martin."/>
        </authorList>
    </citation>
    <scope>NUCLEOTIDE SEQUENCE</scope>
    <source>
        <strain evidence="1">ED321 Heterogonic</strain>
    </source>
</reference>
<proteinExistence type="predicted"/>
<sequence length="464" mass="53526">MYLYINILLTVIFFINIIYAIDIKNKTIRDTSLCECPLEEVPSCTCKPNTKFILPSTEMSCYCLTEILCNCMERIKKLEEQRIPLFDSQYTTNIFHTTISPFYDITTTSNYDICTVNCNKICIETCKTTPIHKQNICYDICKNTCETSCQQPEIPIHSTTYTPIHTTTVTPIIYHESEYETTLYPDIYTTHDNYPIYPSFITTTSLPNLFFDVNNNNQQDCSLQCIEKCGENFPECISACQNICECEKSCKNRCNQESQPSYSCTIPCQNICTDKNSIVINLHKYFNSRKIGMSKLNTEIKKEKNIKLSSPSSTCLIKCYQNCQVNNTLEVCSNYCPEFCNCTKTCTEYCSKRNIPHHQCENACFNTCKINNKYTKNSNNVKKHSQRCDETCYNNCNLSSKCDNLINYNSKENCKHECKKKCKRECSTQELITKCAKSENDDKFCICPNGYRSCGDNNYCCLLK</sequence>
<dbReference type="EMBL" id="LN609529">
    <property type="protein sequence ID" value="CEF65595.1"/>
    <property type="molecule type" value="Genomic_DNA"/>
</dbReference>
<dbReference type="WBParaSite" id="SRAE_2000027200.1">
    <property type="protein sequence ID" value="SRAE_2000027200.1"/>
    <property type="gene ID" value="WBGene00260465"/>
</dbReference>
<reference evidence="3" key="3">
    <citation type="submission" date="2020-12" db="UniProtKB">
        <authorList>
            <consortium name="WormBaseParasite"/>
        </authorList>
    </citation>
    <scope>IDENTIFICATION</scope>
</reference>
<dbReference type="Proteomes" id="UP000035682">
    <property type="component" value="Unplaced"/>
</dbReference>
<dbReference type="GeneID" id="36377959"/>
<dbReference type="CTD" id="36377959"/>
<reference evidence="2" key="1">
    <citation type="submission" date="2014-09" db="EMBL/GenBank/DDBJ databases">
        <authorList>
            <person name="Martin A.A."/>
        </authorList>
    </citation>
    <scope>NUCLEOTIDE SEQUENCE</scope>
    <source>
        <strain evidence="2">ED321</strain>
    </source>
</reference>
<dbReference type="WormBase" id="SRAE_2000027200">
    <property type="protein sequence ID" value="SRP11377"/>
    <property type="gene ID" value="WBGene00260465"/>
</dbReference>
<protein>
    <submittedName>
        <fullName evidence="1 3">Uncharacterized protein</fullName>
    </submittedName>
</protein>
<name>A0A090LDJ9_STRRB</name>
<dbReference type="AlphaFoldDB" id="A0A090LDJ9"/>